<keyword evidence="6" id="KW-0997">Cell inner membrane</keyword>
<keyword evidence="1 6" id="KW-0813">Transport</keyword>
<name>A0A7X0NHN8_9GAMM</name>
<sequence length="209" mass="23477">MRKAIEKNARLLALFAIACTSVISAVHLVTKDRIKSQEENKLINTLTHIINENSYNNDIYHTCIIINDTRLSPDPEKVYLAKNNNQPVAAAITTTAPDGYNGKIKLIVAINVNGTVTGVRTLKHQETPGLGDKIEIRKNQWINTFKNKKVLNDKDPRWAVRKDGGVFDQFTGATITPRAVVKAVHKTVLYFKSQRHQLFQEVGNCQEQS</sequence>
<feature type="chain" id="PRO_5031522958" description="Ion-translocating oxidoreductase complex subunit G" evidence="7">
    <location>
        <begin position="26"/>
        <end position="209"/>
    </location>
</feature>
<comment type="function">
    <text evidence="6">Part of a membrane-bound complex that couples electron transfer with translocation of ions across the membrane.</text>
</comment>
<comment type="subcellular location">
    <subcellularLocation>
        <location evidence="6">Cell inner membrane</location>
        <topology evidence="6">Single-pass membrane protein</topology>
    </subcellularLocation>
</comment>
<dbReference type="InterPro" id="IPR007329">
    <property type="entry name" value="FMN-bd"/>
</dbReference>
<dbReference type="PANTHER" id="PTHR36118">
    <property type="entry name" value="ION-TRANSLOCATING OXIDOREDUCTASE COMPLEX SUBUNIT G"/>
    <property type="match status" value="1"/>
</dbReference>
<keyword evidence="2 6" id="KW-0597">Phosphoprotein</keyword>
<keyword evidence="6" id="KW-0472">Membrane</keyword>
<feature type="modified residue" description="FMN phosphoryl threonine" evidence="6">
    <location>
        <position position="174"/>
    </location>
</feature>
<dbReference type="AlphaFoldDB" id="A0A7X0NHN8"/>
<protein>
    <recommendedName>
        <fullName evidence="6">Ion-translocating oxidoreductase complex subunit G</fullName>
        <ecNumber evidence="6">7.-.-.-</ecNumber>
    </recommendedName>
    <alternativeName>
        <fullName evidence="6">Rnf electron transport complex subunit G</fullName>
    </alternativeName>
</protein>
<evidence type="ECO:0000256" key="5">
    <source>
        <dbReference type="ARBA" id="ARBA00022982"/>
    </source>
</evidence>
<accession>A0A7X0NHN8</accession>
<dbReference type="GO" id="GO:0010181">
    <property type="term" value="F:FMN binding"/>
    <property type="evidence" value="ECO:0007669"/>
    <property type="project" value="InterPro"/>
</dbReference>
<comment type="cofactor">
    <cofactor evidence="6">
        <name>FMN</name>
        <dbReference type="ChEBI" id="CHEBI:58210"/>
    </cofactor>
</comment>
<dbReference type="GO" id="GO:0009055">
    <property type="term" value="F:electron transfer activity"/>
    <property type="evidence" value="ECO:0007669"/>
    <property type="project" value="InterPro"/>
</dbReference>
<evidence type="ECO:0000256" key="7">
    <source>
        <dbReference type="SAM" id="SignalP"/>
    </source>
</evidence>
<evidence type="ECO:0000256" key="6">
    <source>
        <dbReference type="HAMAP-Rule" id="MF_00479"/>
    </source>
</evidence>
<gene>
    <name evidence="6" type="primary">rnfG</name>
    <name evidence="9" type="ORF">HNQ55_002154</name>
</gene>
<keyword evidence="6" id="KW-1278">Translocase</keyword>
<dbReference type="Pfam" id="PF04205">
    <property type="entry name" value="FMN_bind"/>
    <property type="match status" value="1"/>
</dbReference>
<evidence type="ECO:0000313" key="9">
    <source>
        <dbReference type="EMBL" id="MBB6543633.1"/>
    </source>
</evidence>
<keyword evidence="6" id="KW-1133">Transmembrane helix</keyword>
<keyword evidence="6" id="KW-1003">Cell membrane</keyword>
<dbReference type="HAMAP" id="MF_00479">
    <property type="entry name" value="RsxG_RnfG"/>
    <property type="match status" value="1"/>
</dbReference>
<evidence type="ECO:0000256" key="2">
    <source>
        <dbReference type="ARBA" id="ARBA00022553"/>
    </source>
</evidence>
<evidence type="ECO:0000259" key="8">
    <source>
        <dbReference type="SMART" id="SM00900"/>
    </source>
</evidence>
<dbReference type="GO" id="GO:0005886">
    <property type="term" value="C:plasma membrane"/>
    <property type="evidence" value="ECO:0007669"/>
    <property type="project" value="UniProtKB-SubCell"/>
</dbReference>
<dbReference type="Proteomes" id="UP000537141">
    <property type="component" value="Unassembled WGS sequence"/>
</dbReference>
<dbReference type="NCBIfam" id="TIGR01947">
    <property type="entry name" value="rnfG"/>
    <property type="match status" value="1"/>
</dbReference>
<dbReference type="InterPro" id="IPR010209">
    <property type="entry name" value="Ion_transpt_RnfG/RsxG"/>
</dbReference>
<keyword evidence="4 6" id="KW-0288">FMN</keyword>
<evidence type="ECO:0000256" key="3">
    <source>
        <dbReference type="ARBA" id="ARBA00022630"/>
    </source>
</evidence>
<evidence type="ECO:0000313" key="10">
    <source>
        <dbReference type="Proteomes" id="UP000537141"/>
    </source>
</evidence>
<comment type="caution">
    <text evidence="9">The sequence shown here is derived from an EMBL/GenBank/DDBJ whole genome shotgun (WGS) entry which is preliminary data.</text>
</comment>
<dbReference type="RefSeq" id="WP_184424415.1">
    <property type="nucleotide sequence ID" value="NZ_AP027362.1"/>
</dbReference>
<keyword evidence="6" id="KW-0812">Transmembrane</keyword>
<dbReference type="GO" id="GO:0022900">
    <property type="term" value="P:electron transport chain"/>
    <property type="evidence" value="ECO:0007669"/>
    <property type="project" value="UniProtKB-UniRule"/>
</dbReference>
<comment type="subunit">
    <text evidence="6">The complex is composed of six subunits: RnfA, RnfB, RnfC, RnfD, RnfE and RnfG.</text>
</comment>
<feature type="signal peptide" evidence="7">
    <location>
        <begin position="1"/>
        <end position="25"/>
    </location>
</feature>
<feature type="domain" description="FMN-binding" evidence="8">
    <location>
        <begin position="99"/>
        <end position="191"/>
    </location>
</feature>
<dbReference type="EC" id="7.-.-.-" evidence="6"/>
<keyword evidence="5 6" id="KW-0249">Electron transport</keyword>
<dbReference type="SMART" id="SM00900">
    <property type="entry name" value="FMN_bind"/>
    <property type="match status" value="1"/>
</dbReference>
<keyword evidence="10" id="KW-1185">Reference proteome</keyword>
<proteinExistence type="inferred from homology"/>
<keyword evidence="7" id="KW-0732">Signal</keyword>
<evidence type="ECO:0000256" key="1">
    <source>
        <dbReference type="ARBA" id="ARBA00022448"/>
    </source>
</evidence>
<reference evidence="9 10" key="1">
    <citation type="submission" date="2020-08" db="EMBL/GenBank/DDBJ databases">
        <title>Genomic Encyclopedia of Type Strains, Phase IV (KMG-IV): sequencing the most valuable type-strain genomes for metagenomic binning, comparative biology and taxonomic classification.</title>
        <authorList>
            <person name="Goeker M."/>
        </authorList>
    </citation>
    <scope>NUCLEOTIDE SEQUENCE [LARGE SCALE GENOMIC DNA]</scope>
    <source>
        <strain evidence="9 10">DSM 26287</strain>
    </source>
</reference>
<dbReference type="PIRSF" id="PIRSF006091">
    <property type="entry name" value="E_trnsport_RnfG"/>
    <property type="match status" value="1"/>
</dbReference>
<organism evidence="9 10">
    <name type="scientific">Thalassotalea piscium</name>
    <dbReference type="NCBI Taxonomy" id="1230533"/>
    <lineage>
        <taxon>Bacteria</taxon>
        <taxon>Pseudomonadati</taxon>
        <taxon>Pseudomonadota</taxon>
        <taxon>Gammaproteobacteria</taxon>
        <taxon>Alteromonadales</taxon>
        <taxon>Colwelliaceae</taxon>
        <taxon>Thalassotalea</taxon>
    </lineage>
</organism>
<evidence type="ECO:0000256" key="4">
    <source>
        <dbReference type="ARBA" id="ARBA00022643"/>
    </source>
</evidence>
<keyword evidence="3 6" id="KW-0285">Flavoprotein</keyword>
<dbReference type="EMBL" id="JACHHU010000017">
    <property type="protein sequence ID" value="MBB6543633.1"/>
    <property type="molecule type" value="Genomic_DNA"/>
</dbReference>
<comment type="similarity">
    <text evidence="6">Belongs to the RnfG family.</text>
</comment>
<dbReference type="NCBIfam" id="NF002519">
    <property type="entry name" value="PRK01908.1"/>
    <property type="match status" value="1"/>
</dbReference>
<dbReference type="PANTHER" id="PTHR36118:SF1">
    <property type="entry name" value="ION-TRANSLOCATING OXIDOREDUCTASE COMPLEX SUBUNIT G"/>
    <property type="match status" value="1"/>
</dbReference>